<keyword evidence="4" id="KW-1185">Reference proteome</keyword>
<dbReference type="EMBL" id="QLMG01000011">
    <property type="protein sequence ID" value="RAK18802.1"/>
    <property type="molecule type" value="Genomic_DNA"/>
</dbReference>
<proteinExistence type="predicted"/>
<evidence type="ECO:0000259" key="2">
    <source>
        <dbReference type="Pfam" id="PF01939"/>
    </source>
</evidence>
<dbReference type="RefSeq" id="WP_111550179.1">
    <property type="nucleotide sequence ID" value="NZ_LIQE01000010.1"/>
</dbReference>
<accession>A0A327YF29</accession>
<dbReference type="GO" id="GO:0003677">
    <property type="term" value="F:DNA binding"/>
    <property type="evidence" value="ECO:0007669"/>
    <property type="project" value="UniProtKB-KW"/>
</dbReference>
<dbReference type="AlphaFoldDB" id="A0A327YF29"/>
<reference evidence="3 4" key="1">
    <citation type="submission" date="2018-06" db="EMBL/GenBank/DDBJ databases">
        <title>Genomic Encyclopedia of Archaeal and Bacterial Type Strains, Phase II (KMG-II): from individual species to whole genera.</title>
        <authorList>
            <person name="Goeker M."/>
        </authorList>
    </citation>
    <scope>NUCLEOTIDE SEQUENCE [LARGE SCALE GENOMIC DNA]</scope>
    <source>
        <strain evidence="3 4">DSM 22011</strain>
    </source>
</reference>
<dbReference type="InterPro" id="IPR048301">
    <property type="entry name" value="NucS_C"/>
</dbReference>
<evidence type="ECO:0000313" key="3">
    <source>
        <dbReference type="EMBL" id="RAK18802.1"/>
    </source>
</evidence>
<keyword evidence="1" id="KW-0238">DNA-binding</keyword>
<dbReference type="Gene3D" id="3.40.1350.10">
    <property type="match status" value="1"/>
</dbReference>
<dbReference type="PANTHER" id="PTHR38814:SF1">
    <property type="entry name" value="ENDONUCLEASE NUCS"/>
    <property type="match status" value="1"/>
</dbReference>
<organism evidence="3 4">
    <name type="scientific">Salipiger aestuarii</name>
    <dbReference type="NCBI Taxonomy" id="568098"/>
    <lineage>
        <taxon>Bacteria</taxon>
        <taxon>Pseudomonadati</taxon>
        <taxon>Pseudomonadota</taxon>
        <taxon>Alphaproteobacteria</taxon>
        <taxon>Rhodobacterales</taxon>
        <taxon>Roseobacteraceae</taxon>
        <taxon>Salipiger</taxon>
    </lineage>
</organism>
<dbReference type="GO" id="GO:0004519">
    <property type="term" value="F:endonuclease activity"/>
    <property type="evidence" value="ECO:0007669"/>
    <property type="project" value="InterPro"/>
</dbReference>
<dbReference type="CDD" id="cd22341">
    <property type="entry name" value="NucS-like"/>
    <property type="match status" value="1"/>
</dbReference>
<gene>
    <name evidence="3" type="ORF">ATI53_101181</name>
</gene>
<feature type="domain" description="Endonuclease NucS C-terminal" evidence="2">
    <location>
        <begin position="135"/>
        <end position="224"/>
    </location>
</feature>
<dbReference type="OrthoDB" id="8477544at2"/>
<sequence>MDPKYPSWLKAQGYQDNTCVAQLHRVQRVEQYYGSLDEALETGQFEAIIGELSYSMDDERHARANPSKIPFQGNIRNNLASYKNAAMRYATFAHNPDLEDRSVPNLVTRRGSQECEDTSSAAIETPERQRLALERDMQVALRRDIAQLDPTLEIIDEGAEHSVDSGFIDILCKNRDGDIVVVELKAGKSDSRVIAQTLGYMGDLITENPETPVQGIIVAHDFDKRTIAAARAVAGLKLARYEVAFSFVFEDDFR</sequence>
<dbReference type="PANTHER" id="PTHR38814">
    <property type="entry name" value="ENDONUCLEASE NUCS"/>
    <property type="match status" value="1"/>
</dbReference>
<dbReference type="Pfam" id="PF01939">
    <property type="entry name" value="NucS_C"/>
    <property type="match status" value="1"/>
</dbReference>
<dbReference type="InterPro" id="IPR011856">
    <property type="entry name" value="tRNA_endonuc-like_dom_sf"/>
</dbReference>
<evidence type="ECO:0000313" key="4">
    <source>
        <dbReference type="Proteomes" id="UP000249165"/>
    </source>
</evidence>
<name>A0A327YF29_9RHOB</name>
<dbReference type="InterPro" id="IPR002793">
    <property type="entry name" value="Endonuclease_NucS"/>
</dbReference>
<evidence type="ECO:0000256" key="1">
    <source>
        <dbReference type="ARBA" id="ARBA00023125"/>
    </source>
</evidence>
<dbReference type="Proteomes" id="UP000249165">
    <property type="component" value="Unassembled WGS sequence"/>
</dbReference>
<comment type="caution">
    <text evidence="3">The sequence shown here is derived from an EMBL/GenBank/DDBJ whole genome shotgun (WGS) entry which is preliminary data.</text>
</comment>
<protein>
    <submittedName>
        <fullName evidence="3">Uncharacterized protein DUF91</fullName>
    </submittedName>
</protein>